<reference evidence="2" key="1">
    <citation type="submission" date="2022-12" db="EMBL/GenBank/DDBJ databases">
        <authorList>
            <person name="Petersen C."/>
        </authorList>
    </citation>
    <scope>NUCLEOTIDE SEQUENCE</scope>
    <source>
        <strain evidence="2">IBT 3081</strain>
    </source>
</reference>
<comment type="caution">
    <text evidence="2">The sequence shown here is derived from an EMBL/GenBank/DDBJ whole genome shotgun (WGS) entry which is preliminary data.</text>
</comment>
<dbReference type="GeneID" id="81464573"/>
<name>A0A9W9VCI0_9EURO</name>
<dbReference type="Proteomes" id="UP001147752">
    <property type="component" value="Unassembled WGS sequence"/>
</dbReference>
<evidence type="ECO:0000313" key="2">
    <source>
        <dbReference type="EMBL" id="KAJ5375654.1"/>
    </source>
</evidence>
<evidence type="ECO:0000256" key="1">
    <source>
        <dbReference type="SAM" id="Phobius"/>
    </source>
</evidence>
<feature type="transmembrane region" description="Helical" evidence="1">
    <location>
        <begin position="21"/>
        <end position="42"/>
    </location>
</feature>
<dbReference type="RefSeq" id="XP_056581640.1">
    <property type="nucleotide sequence ID" value="XM_056725390.1"/>
</dbReference>
<accession>A0A9W9VCI0</accession>
<dbReference type="AlphaFoldDB" id="A0A9W9VCI0"/>
<evidence type="ECO:0000313" key="3">
    <source>
        <dbReference type="Proteomes" id="UP001147752"/>
    </source>
</evidence>
<gene>
    <name evidence="2" type="ORF">N7517_007660</name>
</gene>
<keyword evidence="1" id="KW-0812">Transmembrane</keyword>
<keyword evidence="3" id="KW-1185">Reference proteome</keyword>
<keyword evidence="1" id="KW-0472">Membrane</keyword>
<organism evidence="2 3">
    <name type="scientific">Penicillium concentricum</name>
    <dbReference type="NCBI Taxonomy" id="293559"/>
    <lineage>
        <taxon>Eukaryota</taxon>
        <taxon>Fungi</taxon>
        <taxon>Dikarya</taxon>
        <taxon>Ascomycota</taxon>
        <taxon>Pezizomycotina</taxon>
        <taxon>Eurotiomycetes</taxon>
        <taxon>Eurotiomycetidae</taxon>
        <taxon>Eurotiales</taxon>
        <taxon>Aspergillaceae</taxon>
        <taxon>Penicillium</taxon>
    </lineage>
</organism>
<proteinExistence type="predicted"/>
<reference evidence="2" key="2">
    <citation type="journal article" date="2023" name="IMA Fungus">
        <title>Comparative genomic study of the Penicillium genus elucidates a diverse pangenome and 15 lateral gene transfer events.</title>
        <authorList>
            <person name="Petersen C."/>
            <person name="Sorensen T."/>
            <person name="Nielsen M.R."/>
            <person name="Sondergaard T.E."/>
            <person name="Sorensen J.L."/>
            <person name="Fitzpatrick D.A."/>
            <person name="Frisvad J.C."/>
            <person name="Nielsen K.L."/>
        </authorList>
    </citation>
    <scope>NUCLEOTIDE SEQUENCE</scope>
    <source>
        <strain evidence="2">IBT 3081</strain>
    </source>
</reference>
<keyword evidence="1" id="KW-1133">Transmembrane helix</keyword>
<dbReference type="EMBL" id="JAPZBT010000002">
    <property type="protein sequence ID" value="KAJ5375654.1"/>
    <property type="molecule type" value="Genomic_DNA"/>
</dbReference>
<protein>
    <submittedName>
        <fullName evidence="2">Uncharacterized protein</fullName>
    </submittedName>
</protein>
<sequence>MTGRAQWGSMGRKETPNTFQAMRIGFVVIRLFYAWGALRFIASQNPEVLAIAPSPYNRTRTQLAPL</sequence>